<organism evidence="13 14">
    <name type="scientific">Diversispora epigaea</name>
    <dbReference type="NCBI Taxonomy" id="1348612"/>
    <lineage>
        <taxon>Eukaryota</taxon>
        <taxon>Fungi</taxon>
        <taxon>Fungi incertae sedis</taxon>
        <taxon>Mucoromycota</taxon>
        <taxon>Glomeromycotina</taxon>
        <taxon>Glomeromycetes</taxon>
        <taxon>Diversisporales</taxon>
        <taxon>Diversisporaceae</taxon>
        <taxon>Diversispora</taxon>
    </lineage>
</organism>
<dbReference type="OrthoDB" id="74210at2759"/>
<dbReference type="PROSITE" id="PS51793">
    <property type="entry name" value="MIS18"/>
    <property type="match status" value="1"/>
</dbReference>
<feature type="region of interest" description="Disordered" evidence="11">
    <location>
        <begin position="175"/>
        <end position="209"/>
    </location>
</feature>
<evidence type="ECO:0000256" key="8">
    <source>
        <dbReference type="ARBA" id="ARBA00023242"/>
    </source>
</evidence>
<evidence type="ECO:0000256" key="10">
    <source>
        <dbReference type="ARBA" id="ARBA00023328"/>
    </source>
</evidence>
<keyword evidence="7" id="KW-0862">Zinc</keyword>
<dbReference type="GO" id="GO:0000775">
    <property type="term" value="C:chromosome, centromeric region"/>
    <property type="evidence" value="ECO:0007669"/>
    <property type="project" value="UniProtKB-SubCell"/>
</dbReference>
<dbReference type="InterPro" id="IPR034752">
    <property type="entry name" value="Mis18"/>
</dbReference>
<dbReference type="GO" id="GO:0051301">
    <property type="term" value="P:cell division"/>
    <property type="evidence" value="ECO:0007669"/>
    <property type="project" value="UniProtKB-KW"/>
</dbReference>
<keyword evidence="6" id="KW-0498">Mitosis</keyword>
<protein>
    <recommendedName>
        <fullName evidence="12">Mis18 domain-containing protein</fullName>
    </recommendedName>
</protein>
<dbReference type="Pfam" id="PF03226">
    <property type="entry name" value="Yippee-Mis18"/>
    <property type="match status" value="1"/>
</dbReference>
<gene>
    <name evidence="13" type="ORF">Glove_382g66</name>
</gene>
<keyword evidence="8" id="KW-0539">Nucleus</keyword>
<evidence type="ECO:0000256" key="9">
    <source>
        <dbReference type="ARBA" id="ARBA00023306"/>
    </source>
</evidence>
<comment type="caution">
    <text evidence="13">The sequence shown here is derived from an EMBL/GenBank/DDBJ whole genome shotgun (WGS) entry which is preliminary data.</text>
</comment>
<evidence type="ECO:0000256" key="4">
    <source>
        <dbReference type="ARBA" id="ARBA00022618"/>
    </source>
</evidence>
<keyword evidence="5" id="KW-0479">Metal-binding</keyword>
<dbReference type="EMBL" id="PQFF01000342">
    <property type="protein sequence ID" value="RHZ57885.1"/>
    <property type="molecule type" value="Genomic_DNA"/>
</dbReference>
<keyword evidence="4" id="KW-0132">Cell division</keyword>
<keyword evidence="14" id="KW-1185">Reference proteome</keyword>
<proteinExistence type="predicted"/>
<evidence type="ECO:0000256" key="1">
    <source>
        <dbReference type="ARBA" id="ARBA00004123"/>
    </source>
</evidence>
<evidence type="ECO:0000256" key="2">
    <source>
        <dbReference type="ARBA" id="ARBA00004584"/>
    </source>
</evidence>
<evidence type="ECO:0000256" key="3">
    <source>
        <dbReference type="ARBA" id="ARBA00022454"/>
    </source>
</evidence>
<evidence type="ECO:0000256" key="11">
    <source>
        <dbReference type="SAM" id="MobiDB-lite"/>
    </source>
</evidence>
<comment type="subcellular location">
    <subcellularLocation>
        <location evidence="2">Chromosome</location>
        <location evidence="2">Centromere</location>
    </subcellularLocation>
    <subcellularLocation>
        <location evidence="1">Nucleus</location>
    </subcellularLocation>
</comment>
<reference evidence="13 14" key="1">
    <citation type="submission" date="2018-08" db="EMBL/GenBank/DDBJ databases">
        <title>Genome and evolution of the arbuscular mycorrhizal fungus Diversispora epigaea (formerly Glomus versiforme) and its bacterial endosymbionts.</title>
        <authorList>
            <person name="Sun X."/>
            <person name="Fei Z."/>
            <person name="Harrison M."/>
        </authorList>
    </citation>
    <scope>NUCLEOTIDE SEQUENCE [LARGE SCALE GENOMIC DNA]</scope>
    <source>
        <strain evidence="13 14">IT104</strain>
    </source>
</reference>
<evidence type="ECO:0000313" key="13">
    <source>
        <dbReference type="EMBL" id="RHZ57885.1"/>
    </source>
</evidence>
<keyword evidence="10" id="KW-0137">Centromere</keyword>
<accession>A0A397H460</accession>
<dbReference type="PANTHER" id="PTHR16431:SF1">
    <property type="entry name" value="NEUROGENIC PROTEIN MASTERMIND"/>
    <property type="match status" value="1"/>
</dbReference>
<dbReference type="STRING" id="1348612.A0A397H460"/>
<dbReference type="GO" id="GO:0005634">
    <property type="term" value="C:nucleus"/>
    <property type="evidence" value="ECO:0007669"/>
    <property type="project" value="UniProtKB-SubCell"/>
</dbReference>
<feature type="domain" description="Mis18" evidence="12">
    <location>
        <begin position="26"/>
        <end position="124"/>
    </location>
</feature>
<dbReference type="GO" id="GO:0046872">
    <property type="term" value="F:metal ion binding"/>
    <property type="evidence" value="ECO:0007669"/>
    <property type="project" value="UniProtKB-KW"/>
</dbReference>
<sequence length="209" mass="23687">MEQTSKPKTPKPIPEHDRVKHELTGPLVFQCLKCKVIVGDSFAWVTADRDLNSISLYAKPHNVRVGTELLWSKEGIDVGSTYMLMYCDGCNNILGKVWRTTPRKLDYLRDLYTINLDGITIYALGAYIDPNTTPSDVHTLPSARMQQVTINKLQDMVLLLHQRLSAMECNTGQQQQNLDSGSIGSSYESLNQNIHNGNRNMNQKPNYRF</sequence>
<dbReference type="InterPro" id="IPR004910">
    <property type="entry name" value="Yippee/Mis18/Cereblon"/>
</dbReference>
<evidence type="ECO:0000256" key="5">
    <source>
        <dbReference type="ARBA" id="ARBA00022723"/>
    </source>
</evidence>
<keyword evidence="9" id="KW-0131">Cell cycle</keyword>
<evidence type="ECO:0000259" key="12">
    <source>
        <dbReference type="PROSITE" id="PS51793"/>
    </source>
</evidence>
<dbReference type="AlphaFoldDB" id="A0A397H460"/>
<dbReference type="GO" id="GO:0000785">
    <property type="term" value="C:chromatin"/>
    <property type="evidence" value="ECO:0007669"/>
    <property type="project" value="TreeGrafter"/>
</dbReference>
<keyword evidence="3" id="KW-0158">Chromosome</keyword>
<evidence type="ECO:0000313" key="14">
    <source>
        <dbReference type="Proteomes" id="UP000266861"/>
    </source>
</evidence>
<dbReference type="Proteomes" id="UP000266861">
    <property type="component" value="Unassembled WGS sequence"/>
</dbReference>
<name>A0A397H460_9GLOM</name>
<dbReference type="GO" id="GO:0007059">
    <property type="term" value="P:chromosome segregation"/>
    <property type="evidence" value="ECO:0007669"/>
    <property type="project" value="TreeGrafter"/>
</dbReference>
<dbReference type="GO" id="GO:0034080">
    <property type="term" value="P:CENP-A containing chromatin assembly"/>
    <property type="evidence" value="ECO:0007669"/>
    <property type="project" value="TreeGrafter"/>
</dbReference>
<evidence type="ECO:0000256" key="7">
    <source>
        <dbReference type="ARBA" id="ARBA00022833"/>
    </source>
</evidence>
<dbReference type="PANTHER" id="PTHR16431">
    <property type="entry name" value="NEUROGENIC PROTEIN MASTERMIND"/>
    <property type="match status" value="1"/>
</dbReference>
<evidence type="ECO:0000256" key="6">
    <source>
        <dbReference type="ARBA" id="ARBA00022776"/>
    </source>
</evidence>